<dbReference type="PANTHER" id="PTHR43024:SF1">
    <property type="entry name" value="UDP-N-ACETYLMURAMOYL-TRIPEPTIDE--D-ALANYL-D-ALANINE LIGASE"/>
    <property type="match status" value="1"/>
</dbReference>
<dbReference type="InterPro" id="IPR036565">
    <property type="entry name" value="Mur-like_cat_sf"/>
</dbReference>
<keyword evidence="3" id="KW-0067">ATP-binding</keyword>
<comment type="caution">
    <text evidence="6">The sequence shown here is derived from an EMBL/GenBank/DDBJ whole genome shotgun (WGS) entry which is preliminary data.</text>
</comment>
<evidence type="ECO:0000259" key="4">
    <source>
        <dbReference type="Pfam" id="PF02875"/>
    </source>
</evidence>
<sequence length="366" mass="41026">MNFLFKLNFSLKKPNVIIVTGLSRQTAAEAIFQVLKSHFKVEKMSGNKLPWRFKKDEILIYSIDLVKNLAARNFQFLIKKSKLPILVVTNLGDIPPDKTFFAGENERIKEIAKLAESLPLLGYLILNLDDETVRELKNKTKAHFLTFGLQEIADFKATDIVLTQFPSPGTNFKLNYHGNIVPIWLKNLFGKEQIYASLASVAVGNLLGLNLVEISQSLKSYQGLPGKMRLIKGIKNSMILDDSESATSFSMAEALEILAGILGFKRKVAVLGDIIGIGKYTIEAHEAMGERVARSAELLFTFGERARFIAKGAREKGMPEEKIFQFNTVDEGKLKLQDELREGDLILIDGSKEMKMEKIIEEIKAV</sequence>
<dbReference type="SUPFAM" id="SSF53623">
    <property type="entry name" value="MurD-like peptide ligases, catalytic domain"/>
    <property type="match status" value="1"/>
</dbReference>
<proteinExistence type="predicted"/>
<dbReference type="Pfam" id="PF08245">
    <property type="entry name" value="Mur_ligase_M"/>
    <property type="match status" value="1"/>
</dbReference>
<dbReference type="InterPro" id="IPR051046">
    <property type="entry name" value="MurCDEF_CellWall_CoF430Synth"/>
</dbReference>
<dbReference type="InterPro" id="IPR004101">
    <property type="entry name" value="Mur_ligase_C"/>
</dbReference>
<dbReference type="InterPro" id="IPR036615">
    <property type="entry name" value="Mur_ligase_C_dom_sf"/>
</dbReference>
<dbReference type="InterPro" id="IPR013221">
    <property type="entry name" value="Mur_ligase_cen"/>
</dbReference>
<evidence type="ECO:0000313" key="6">
    <source>
        <dbReference type="EMBL" id="PIY88447.1"/>
    </source>
</evidence>
<evidence type="ECO:0008006" key="8">
    <source>
        <dbReference type="Google" id="ProtNLM"/>
    </source>
</evidence>
<dbReference type="AlphaFoldDB" id="A0A2M7R5S8"/>
<gene>
    <name evidence="6" type="ORF">COY73_03900</name>
</gene>
<evidence type="ECO:0000256" key="2">
    <source>
        <dbReference type="ARBA" id="ARBA00022741"/>
    </source>
</evidence>
<dbReference type="PANTHER" id="PTHR43024">
    <property type="entry name" value="UDP-N-ACETYLMURAMOYL-TRIPEPTIDE--D-ALANYL-D-ALANINE LIGASE"/>
    <property type="match status" value="1"/>
</dbReference>
<dbReference type="SUPFAM" id="SSF53244">
    <property type="entry name" value="MurD-like peptide ligases, peptide-binding domain"/>
    <property type="match status" value="1"/>
</dbReference>
<dbReference type="GO" id="GO:0016881">
    <property type="term" value="F:acid-amino acid ligase activity"/>
    <property type="evidence" value="ECO:0007669"/>
    <property type="project" value="InterPro"/>
</dbReference>
<dbReference type="Proteomes" id="UP000230767">
    <property type="component" value="Unassembled WGS sequence"/>
</dbReference>
<name>A0A2M7R5S8_9BACT</name>
<dbReference type="EMBL" id="PFLW01000091">
    <property type="protein sequence ID" value="PIY88447.1"/>
    <property type="molecule type" value="Genomic_DNA"/>
</dbReference>
<evidence type="ECO:0000256" key="1">
    <source>
        <dbReference type="ARBA" id="ARBA00022598"/>
    </source>
</evidence>
<feature type="domain" description="Mur ligase C-terminal" evidence="4">
    <location>
        <begin position="228"/>
        <end position="351"/>
    </location>
</feature>
<feature type="domain" description="Mur ligase central" evidence="5">
    <location>
        <begin position="100"/>
        <end position="203"/>
    </location>
</feature>
<evidence type="ECO:0000256" key="3">
    <source>
        <dbReference type="ARBA" id="ARBA00022840"/>
    </source>
</evidence>
<organism evidence="6 7">
    <name type="scientific">Candidatus Nealsonbacteria bacterium CG_4_10_14_0_8_um_filter_37_14</name>
    <dbReference type="NCBI Taxonomy" id="1974684"/>
    <lineage>
        <taxon>Bacteria</taxon>
        <taxon>Candidatus Nealsoniibacteriota</taxon>
    </lineage>
</organism>
<dbReference type="Gene3D" id="3.90.190.20">
    <property type="entry name" value="Mur ligase, C-terminal domain"/>
    <property type="match status" value="1"/>
</dbReference>
<dbReference type="Gene3D" id="3.40.1190.10">
    <property type="entry name" value="Mur-like, catalytic domain"/>
    <property type="match status" value="1"/>
</dbReference>
<evidence type="ECO:0000313" key="7">
    <source>
        <dbReference type="Proteomes" id="UP000230767"/>
    </source>
</evidence>
<evidence type="ECO:0000259" key="5">
    <source>
        <dbReference type="Pfam" id="PF08245"/>
    </source>
</evidence>
<keyword evidence="1" id="KW-0436">Ligase</keyword>
<keyword evidence="2" id="KW-0547">Nucleotide-binding</keyword>
<protein>
    <recommendedName>
        <fullName evidence="8">Mur ligase central domain-containing protein</fullName>
    </recommendedName>
</protein>
<accession>A0A2M7R5S8</accession>
<reference evidence="7" key="1">
    <citation type="submission" date="2017-09" db="EMBL/GenBank/DDBJ databases">
        <title>Depth-based differentiation of microbial function through sediment-hosted aquifers and enrichment of novel symbionts in the deep terrestrial subsurface.</title>
        <authorList>
            <person name="Probst A.J."/>
            <person name="Ladd B."/>
            <person name="Jarett J.K."/>
            <person name="Geller-Mcgrath D.E."/>
            <person name="Sieber C.M.K."/>
            <person name="Emerson J.B."/>
            <person name="Anantharaman K."/>
            <person name="Thomas B.C."/>
            <person name="Malmstrom R."/>
            <person name="Stieglmeier M."/>
            <person name="Klingl A."/>
            <person name="Woyke T."/>
            <person name="Ryan C.M."/>
            <person name="Banfield J.F."/>
        </authorList>
    </citation>
    <scope>NUCLEOTIDE SEQUENCE [LARGE SCALE GENOMIC DNA]</scope>
</reference>
<dbReference type="GO" id="GO:0005524">
    <property type="term" value="F:ATP binding"/>
    <property type="evidence" value="ECO:0007669"/>
    <property type="project" value="UniProtKB-KW"/>
</dbReference>
<dbReference type="Pfam" id="PF02875">
    <property type="entry name" value="Mur_ligase_C"/>
    <property type="match status" value="1"/>
</dbReference>